<sequence>MGAGTTTTTTTELTAARHPAANVVSGGSSGCLPSSWPSLSGGGGGGGGTGRRRGSAVVRSLQLVVRDVSPAAGWCGHRAWRRLLRRLAQETRCICSSSSPSGSASSRPITFGYDAASYAKNFDDGRRPAAHYAALAPAPAAGAANADHEPAGR</sequence>
<dbReference type="Gramene" id="OMERI01G28160.1">
    <property type="protein sequence ID" value="OMERI01G28160.1"/>
    <property type="gene ID" value="OMERI01G28160"/>
</dbReference>
<feature type="region of interest" description="Disordered" evidence="1">
    <location>
        <begin position="35"/>
        <end position="56"/>
    </location>
</feature>
<dbReference type="EnsemblPlants" id="OMERI01G28200.1">
    <property type="protein sequence ID" value="OMERI01G28200.1"/>
    <property type="gene ID" value="OMERI01G28200"/>
</dbReference>
<dbReference type="Proteomes" id="UP000008021">
    <property type="component" value="Chromosome 1"/>
</dbReference>
<name>A0A0E0C7S7_9ORYZ</name>
<protein>
    <submittedName>
        <fullName evidence="2">Uncharacterized protein</fullName>
    </submittedName>
</protein>
<reference evidence="2" key="1">
    <citation type="submission" date="2015-04" db="UniProtKB">
        <authorList>
            <consortium name="EnsemblPlants"/>
        </authorList>
    </citation>
    <scope>IDENTIFICATION</scope>
</reference>
<dbReference type="HOGENOM" id="CLU_1828100_0_0_1"/>
<dbReference type="EnsemblPlants" id="OMERI01G28160.1">
    <property type="protein sequence ID" value="OMERI01G28160.1"/>
    <property type="gene ID" value="OMERI01G28160"/>
</dbReference>
<evidence type="ECO:0000256" key="1">
    <source>
        <dbReference type="SAM" id="MobiDB-lite"/>
    </source>
</evidence>
<evidence type="ECO:0000313" key="2">
    <source>
        <dbReference type="EnsemblPlants" id="OMERI01G28160.1"/>
    </source>
</evidence>
<dbReference type="AlphaFoldDB" id="A0A0E0C7S7"/>
<accession>A0A0E0C7S7</accession>
<dbReference type="Gramene" id="OMERI01G28200.1">
    <property type="protein sequence ID" value="OMERI01G28200.1"/>
    <property type="gene ID" value="OMERI01G28200"/>
</dbReference>
<dbReference type="eggNOG" id="ENOG502R63R">
    <property type="taxonomic scope" value="Eukaryota"/>
</dbReference>
<reference evidence="2" key="2">
    <citation type="submission" date="2018-05" db="EMBL/GenBank/DDBJ databases">
        <title>OmerRS3 (Oryza meridionalis Reference Sequence Version 3).</title>
        <authorList>
            <person name="Zhang J."/>
            <person name="Kudrna D."/>
            <person name="Lee S."/>
            <person name="Talag J."/>
            <person name="Welchert J."/>
            <person name="Wing R.A."/>
        </authorList>
    </citation>
    <scope>NUCLEOTIDE SEQUENCE [LARGE SCALE GENOMIC DNA]</scope>
    <source>
        <strain evidence="2">OR44</strain>
    </source>
</reference>
<organism evidence="2">
    <name type="scientific">Oryza meridionalis</name>
    <dbReference type="NCBI Taxonomy" id="40149"/>
    <lineage>
        <taxon>Eukaryota</taxon>
        <taxon>Viridiplantae</taxon>
        <taxon>Streptophyta</taxon>
        <taxon>Embryophyta</taxon>
        <taxon>Tracheophyta</taxon>
        <taxon>Spermatophyta</taxon>
        <taxon>Magnoliopsida</taxon>
        <taxon>Liliopsida</taxon>
        <taxon>Poales</taxon>
        <taxon>Poaceae</taxon>
        <taxon>BOP clade</taxon>
        <taxon>Oryzoideae</taxon>
        <taxon>Oryzeae</taxon>
        <taxon>Oryzinae</taxon>
        <taxon>Oryza</taxon>
    </lineage>
</organism>
<feature type="compositionally biased region" description="Gly residues" evidence="1">
    <location>
        <begin position="40"/>
        <end position="49"/>
    </location>
</feature>
<keyword evidence="3" id="KW-1185">Reference proteome</keyword>
<proteinExistence type="predicted"/>
<evidence type="ECO:0000313" key="3">
    <source>
        <dbReference type="Proteomes" id="UP000008021"/>
    </source>
</evidence>